<evidence type="ECO:0000256" key="1">
    <source>
        <dbReference type="ARBA" id="ARBA00008791"/>
    </source>
</evidence>
<evidence type="ECO:0000313" key="3">
    <source>
        <dbReference type="EMBL" id="SNR32495.1"/>
    </source>
</evidence>
<dbReference type="CDD" id="cd00293">
    <property type="entry name" value="USP-like"/>
    <property type="match status" value="1"/>
</dbReference>
<dbReference type="AlphaFoldDB" id="A0A238VDM0"/>
<keyword evidence="4" id="KW-1185">Reference proteome</keyword>
<protein>
    <submittedName>
        <fullName evidence="3">Universal stress protein family protein</fullName>
    </submittedName>
</protein>
<dbReference type="EMBL" id="FZNN01000002">
    <property type="protein sequence ID" value="SNR32495.1"/>
    <property type="molecule type" value="Genomic_DNA"/>
</dbReference>
<dbReference type="Gene3D" id="3.40.50.12370">
    <property type="match status" value="1"/>
</dbReference>
<dbReference type="OrthoDB" id="9804721at2"/>
<dbReference type="PRINTS" id="PR01438">
    <property type="entry name" value="UNVRSLSTRESS"/>
</dbReference>
<accession>A0A238VDM0</accession>
<evidence type="ECO:0000313" key="4">
    <source>
        <dbReference type="Proteomes" id="UP000198417"/>
    </source>
</evidence>
<feature type="domain" description="UspA" evidence="2">
    <location>
        <begin position="226"/>
        <end position="274"/>
    </location>
</feature>
<dbReference type="Pfam" id="PF00582">
    <property type="entry name" value="Usp"/>
    <property type="match status" value="1"/>
</dbReference>
<sequence>MEFPTLCTLLPEAGADRTLETAIACARRFKSHLDVVCTASPAINTADFGAGFGVGGAIIADTIEETSARLRDTDAMARKRLSREDISWSSQALMAGGGGLAQTVKDACRFADLAVLARPNGENFEVESLFDAILFGTALPILLVDGPEVPEFNRITIAWDSSDQSLAAARAALPLLRQAKVVTVLMVDPPESPAGRFAPGECLATFLSRHDIECDIDLLPRMKARIADVIKQHTSDTQSDLLVMGAYGHSKLREQLLGGVTRELVQNSGMPMFLAR</sequence>
<gene>
    <name evidence="3" type="ORF">SAMN06265370_10219</name>
</gene>
<proteinExistence type="inferred from homology"/>
<evidence type="ECO:0000259" key="2">
    <source>
        <dbReference type="Pfam" id="PF00582"/>
    </source>
</evidence>
<dbReference type="SUPFAM" id="SSF52402">
    <property type="entry name" value="Adenine nucleotide alpha hydrolases-like"/>
    <property type="match status" value="1"/>
</dbReference>
<reference evidence="3 4" key="1">
    <citation type="submission" date="2017-06" db="EMBL/GenBank/DDBJ databases">
        <authorList>
            <person name="Kim H.J."/>
            <person name="Triplett B.A."/>
        </authorList>
    </citation>
    <scope>NUCLEOTIDE SEQUENCE [LARGE SCALE GENOMIC DNA]</scope>
    <source>
        <strain evidence="3 4">DSM 29052</strain>
    </source>
</reference>
<comment type="similarity">
    <text evidence="1">Belongs to the universal stress protein A family.</text>
</comment>
<name>A0A238VDM0_9RHOB</name>
<organism evidence="3 4">
    <name type="scientific">Puniceibacterium sediminis</name>
    <dbReference type="NCBI Taxonomy" id="1608407"/>
    <lineage>
        <taxon>Bacteria</taxon>
        <taxon>Pseudomonadati</taxon>
        <taxon>Pseudomonadota</taxon>
        <taxon>Alphaproteobacteria</taxon>
        <taxon>Rhodobacterales</taxon>
        <taxon>Paracoccaceae</taxon>
        <taxon>Puniceibacterium</taxon>
    </lineage>
</organism>
<dbReference type="InterPro" id="IPR006016">
    <property type="entry name" value="UspA"/>
</dbReference>
<dbReference type="RefSeq" id="WP_089269006.1">
    <property type="nucleotide sequence ID" value="NZ_FZNN01000002.1"/>
</dbReference>
<dbReference type="InterPro" id="IPR006015">
    <property type="entry name" value="Universal_stress_UspA"/>
</dbReference>
<dbReference type="Proteomes" id="UP000198417">
    <property type="component" value="Unassembled WGS sequence"/>
</dbReference>